<evidence type="ECO:0000313" key="1">
    <source>
        <dbReference type="EMBL" id="GBP54925.1"/>
    </source>
</evidence>
<dbReference type="Proteomes" id="UP000299102">
    <property type="component" value="Unassembled WGS sequence"/>
</dbReference>
<accession>A0A4C1WY23</accession>
<dbReference type="InterPro" id="IPR043502">
    <property type="entry name" value="DNA/RNA_pol_sf"/>
</dbReference>
<dbReference type="GO" id="GO:0071897">
    <property type="term" value="P:DNA biosynthetic process"/>
    <property type="evidence" value="ECO:0007669"/>
    <property type="project" value="UniProtKB-ARBA"/>
</dbReference>
<dbReference type="PANTHER" id="PTHR47331">
    <property type="entry name" value="PHD-TYPE DOMAIN-CONTAINING PROTEIN"/>
    <property type="match status" value="1"/>
</dbReference>
<protein>
    <recommendedName>
        <fullName evidence="3">Reverse transcriptase domain-containing protein</fullName>
    </recommendedName>
</protein>
<dbReference type="AlphaFoldDB" id="A0A4C1WY23"/>
<dbReference type="EMBL" id="BGZK01000657">
    <property type="protein sequence ID" value="GBP54925.1"/>
    <property type="molecule type" value="Genomic_DNA"/>
</dbReference>
<evidence type="ECO:0000313" key="2">
    <source>
        <dbReference type="Proteomes" id="UP000299102"/>
    </source>
</evidence>
<sequence length="111" mass="12644">MTLLIFGAASSPCTAIFIKNRNASGFELEYPEACKTIRLDHYVDDFLKGFDSIEEAKRVSKQVYEVHLKAAFELRVWASNKIEILNEMFVTQNNEKMQLGSDTHIEKSLGL</sequence>
<evidence type="ECO:0008006" key="3">
    <source>
        <dbReference type="Google" id="ProtNLM"/>
    </source>
</evidence>
<organism evidence="1 2">
    <name type="scientific">Eumeta variegata</name>
    <name type="common">Bagworm moth</name>
    <name type="synonym">Eumeta japonica</name>
    <dbReference type="NCBI Taxonomy" id="151549"/>
    <lineage>
        <taxon>Eukaryota</taxon>
        <taxon>Metazoa</taxon>
        <taxon>Ecdysozoa</taxon>
        <taxon>Arthropoda</taxon>
        <taxon>Hexapoda</taxon>
        <taxon>Insecta</taxon>
        <taxon>Pterygota</taxon>
        <taxon>Neoptera</taxon>
        <taxon>Endopterygota</taxon>
        <taxon>Lepidoptera</taxon>
        <taxon>Glossata</taxon>
        <taxon>Ditrysia</taxon>
        <taxon>Tineoidea</taxon>
        <taxon>Psychidae</taxon>
        <taxon>Oiketicinae</taxon>
        <taxon>Eumeta</taxon>
    </lineage>
</organism>
<gene>
    <name evidence="1" type="ORF">EVAR_29767_1</name>
</gene>
<name>A0A4C1WY23_EUMVA</name>
<proteinExistence type="predicted"/>
<dbReference type="SUPFAM" id="SSF56672">
    <property type="entry name" value="DNA/RNA polymerases"/>
    <property type="match status" value="1"/>
</dbReference>
<comment type="caution">
    <text evidence="1">The sequence shown here is derived from an EMBL/GenBank/DDBJ whole genome shotgun (WGS) entry which is preliminary data.</text>
</comment>
<keyword evidence="2" id="KW-1185">Reference proteome</keyword>
<reference evidence="1 2" key="1">
    <citation type="journal article" date="2019" name="Commun. Biol.">
        <title>The bagworm genome reveals a unique fibroin gene that provides high tensile strength.</title>
        <authorList>
            <person name="Kono N."/>
            <person name="Nakamura H."/>
            <person name="Ohtoshi R."/>
            <person name="Tomita M."/>
            <person name="Numata K."/>
            <person name="Arakawa K."/>
        </authorList>
    </citation>
    <scope>NUCLEOTIDE SEQUENCE [LARGE SCALE GENOMIC DNA]</scope>
</reference>
<dbReference type="OrthoDB" id="10055784at2759"/>